<comment type="caution">
    <text evidence="1">The sequence shown here is derived from an EMBL/GenBank/DDBJ whole genome shotgun (WGS) entry which is preliminary data.</text>
</comment>
<dbReference type="Proteomes" id="UP001066276">
    <property type="component" value="Chromosome 9"/>
</dbReference>
<proteinExistence type="predicted"/>
<organism evidence="1 2">
    <name type="scientific">Pleurodeles waltl</name>
    <name type="common">Iberian ribbed newt</name>
    <dbReference type="NCBI Taxonomy" id="8319"/>
    <lineage>
        <taxon>Eukaryota</taxon>
        <taxon>Metazoa</taxon>
        <taxon>Chordata</taxon>
        <taxon>Craniata</taxon>
        <taxon>Vertebrata</taxon>
        <taxon>Euteleostomi</taxon>
        <taxon>Amphibia</taxon>
        <taxon>Batrachia</taxon>
        <taxon>Caudata</taxon>
        <taxon>Salamandroidea</taxon>
        <taxon>Salamandridae</taxon>
        <taxon>Pleurodelinae</taxon>
        <taxon>Pleurodeles</taxon>
    </lineage>
</organism>
<name>A0AAV7MQ18_PLEWA</name>
<keyword evidence="2" id="KW-1185">Reference proteome</keyword>
<dbReference type="AlphaFoldDB" id="A0AAV7MQ18"/>
<sequence>MHENVYLLRIPKSGFRAPSSLRTLKGEHTITTSPRSALCKVLRTLGQSRREDEETAEGYKKLWKKPKTIGSRADAHVPKVKRPTADGLSQLTGLLTSLVVLSLQALDGDLEDFEQLLLGAEPTSTGWRLGRLGSIPWEQSLQALDRELEDFEQLPLGADTQALD</sequence>
<evidence type="ECO:0000313" key="2">
    <source>
        <dbReference type="Proteomes" id="UP001066276"/>
    </source>
</evidence>
<evidence type="ECO:0000313" key="1">
    <source>
        <dbReference type="EMBL" id="KAJ1103093.1"/>
    </source>
</evidence>
<protein>
    <submittedName>
        <fullName evidence="1">Uncharacterized protein</fullName>
    </submittedName>
</protein>
<dbReference type="EMBL" id="JANPWB010000013">
    <property type="protein sequence ID" value="KAJ1103093.1"/>
    <property type="molecule type" value="Genomic_DNA"/>
</dbReference>
<gene>
    <name evidence="1" type="ORF">NDU88_000521</name>
</gene>
<reference evidence="1" key="1">
    <citation type="journal article" date="2022" name="bioRxiv">
        <title>Sequencing and chromosome-scale assembly of the giantPleurodeles waltlgenome.</title>
        <authorList>
            <person name="Brown T."/>
            <person name="Elewa A."/>
            <person name="Iarovenko S."/>
            <person name="Subramanian E."/>
            <person name="Araus A.J."/>
            <person name="Petzold A."/>
            <person name="Susuki M."/>
            <person name="Suzuki K.-i.T."/>
            <person name="Hayashi T."/>
            <person name="Toyoda A."/>
            <person name="Oliveira C."/>
            <person name="Osipova E."/>
            <person name="Leigh N.D."/>
            <person name="Simon A."/>
            <person name="Yun M.H."/>
        </authorList>
    </citation>
    <scope>NUCLEOTIDE SEQUENCE</scope>
    <source>
        <strain evidence="1">20211129_DDA</strain>
        <tissue evidence="1">Liver</tissue>
    </source>
</reference>
<accession>A0AAV7MQ18</accession>